<feature type="domain" description="Bifunctional inhibitor/plant lipid transfer protein/seed storage helical" evidence="1">
    <location>
        <begin position="14"/>
        <end position="87"/>
    </location>
</feature>
<evidence type="ECO:0000313" key="2">
    <source>
        <dbReference type="EMBL" id="RDX91829.1"/>
    </source>
</evidence>
<evidence type="ECO:0000259" key="1">
    <source>
        <dbReference type="Pfam" id="PF14368"/>
    </source>
</evidence>
<dbReference type="Proteomes" id="UP000257109">
    <property type="component" value="Unassembled WGS sequence"/>
</dbReference>
<reference evidence="2" key="1">
    <citation type="submission" date="2018-05" db="EMBL/GenBank/DDBJ databases">
        <title>Draft genome of Mucuna pruriens seed.</title>
        <authorList>
            <person name="Nnadi N.E."/>
            <person name="Vos R."/>
            <person name="Hasami M.H."/>
            <person name="Devisetty U.K."/>
            <person name="Aguiy J.C."/>
        </authorList>
    </citation>
    <scope>NUCLEOTIDE SEQUENCE [LARGE SCALE GENOMIC DNA]</scope>
    <source>
        <strain evidence="2">JCA_2017</strain>
    </source>
</reference>
<dbReference type="PANTHER" id="PTHR33286">
    <property type="entry name" value="BIFUNCTIONAL INHIBITOR/LIPID-TRANSFER PROTEIN/SEED STORAGE 2S ALBUMIN SUPERFAMILY PROTEIN"/>
    <property type="match status" value="1"/>
</dbReference>
<name>A0A371GMN1_MUCPR</name>
<dbReference type="SUPFAM" id="SSF47699">
    <property type="entry name" value="Bifunctional inhibitor/lipid-transfer protein/seed storage 2S albumin"/>
    <property type="match status" value="1"/>
</dbReference>
<organism evidence="2 3">
    <name type="scientific">Mucuna pruriens</name>
    <name type="common">Velvet bean</name>
    <name type="synonym">Dolichos pruriens</name>
    <dbReference type="NCBI Taxonomy" id="157652"/>
    <lineage>
        <taxon>Eukaryota</taxon>
        <taxon>Viridiplantae</taxon>
        <taxon>Streptophyta</taxon>
        <taxon>Embryophyta</taxon>
        <taxon>Tracheophyta</taxon>
        <taxon>Spermatophyta</taxon>
        <taxon>Magnoliopsida</taxon>
        <taxon>eudicotyledons</taxon>
        <taxon>Gunneridae</taxon>
        <taxon>Pentapetalae</taxon>
        <taxon>rosids</taxon>
        <taxon>fabids</taxon>
        <taxon>Fabales</taxon>
        <taxon>Fabaceae</taxon>
        <taxon>Papilionoideae</taxon>
        <taxon>50 kb inversion clade</taxon>
        <taxon>NPAAA clade</taxon>
        <taxon>indigoferoid/millettioid clade</taxon>
        <taxon>Phaseoleae</taxon>
        <taxon>Mucuna</taxon>
    </lineage>
</organism>
<dbReference type="Gene3D" id="1.10.110.10">
    <property type="entry name" value="Plant lipid-transfer and hydrophobic proteins"/>
    <property type="match status" value="1"/>
</dbReference>
<keyword evidence="3" id="KW-1185">Reference proteome</keyword>
<dbReference type="InterPro" id="IPR044741">
    <property type="entry name" value="NsLTP-like"/>
</dbReference>
<comment type="caution">
    <text evidence="2">The sequence shown here is derived from an EMBL/GenBank/DDBJ whole genome shotgun (WGS) entry which is preliminary data.</text>
</comment>
<evidence type="ECO:0000313" key="3">
    <source>
        <dbReference type="Proteomes" id="UP000257109"/>
    </source>
</evidence>
<dbReference type="InterPro" id="IPR016140">
    <property type="entry name" value="Bifunc_inhib/LTP/seed_store"/>
</dbReference>
<dbReference type="AlphaFoldDB" id="A0A371GMN1"/>
<dbReference type="PANTHER" id="PTHR33286:SF1">
    <property type="entry name" value="OS01G0800600 PROTEIN"/>
    <property type="match status" value="1"/>
</dbReference>
<feature type="non-terminal residue" evidence="2">
    <location>
        <position position="1"/>
    </location>
</feature>
<dbReference type="STRING" id="157652.A0A371GMN1"/>
<proteinExistence type="predicted"/>
<dbReference type="EMBL" id="QJKJ01005023">
    <property type="protein sequence ID" value="RDX91829.1"/>
    <property type="molecule type" value="Genomic_DNA"/>
</dbReference>
<dbReference type="InterPro" id="IPR036312">
    <property type="entry name" value="Bifun_inhib/LTP/seed_sf"/>
</dbReference>
<dbReference type="OrthoDB" id="1348390at2759"/>
<dbReference type="Pfam" id="PF14368">
    <property type="entry name" value="LTP_2"/>
    <property type="match status" value="1"/>
</dbReference>
<dbReference type="CDD" id="cd04660">
    <property type="entry name" value="nsLTP_like"/>
    <property type="match status" value="1"/>
</dbReference>
<gene>
    <name evidence="2" type="ORF">CR513_26128</name>
</gene>
<accession>A0A371GMN1</accession>
<protein>
    <recommendedName>
        <fullName evidence="1">Bifunctional inhibitor/plant lipid transfer protein/seed storage helical domain-containing protein</fullName>
    </recommendedName>
</protein>
<sequence>MGLIVLGNLGGISAQSECGGDVSSILTSCKSFVQKKEPEIPPSKECCEMVKNVDVPCFCKYVTPEIEARFSVEKAIYVAKTCGCSLPKGTKGVTLFLRRET</sequence>